<dbReference type="PANTHER" id="PTHR46438:SF11">
    <property type="entry name" value="LIPASE-RELATED"/>
    <property type="match status" value="1"/>
</dbReference>
<dbReference type="PANTHER" id="PTHR46438">
    <property type="entry name" value="ALPHA/BETA-HYDROLASES SUPERFAMILY PROTEIN"/>
    <property type="match status" value="1"/>
</dbReference>
<proteinExistence type="predicted"/>
<dbReference type="AlphaFoldDB" id="A0A7Y7AZ94"/>
<evidence type="ECO:0000313" key="3">
    <source>
        <dbReference type="Proteomes" id="UP000587462"/>
    </source>
</evidence>
<dbReference type="InterPro" id="IPR000073">
    <property type="entry name" value="AB_hydrolase_1"/>
</dbReference>
<evidence type="ECO:0000313" key="2">
    <source>
        <dbReference type="EMBL" id="NVK76101.1"/>
    </source>
</evidence>
<evidence type="ECO:0000259" key="1">
    <source>
        <dbReference type="Pfam" id="PF12697"/>
    </source>
</evidence>
<feature type="domain" description="AB hydrolase-1" evidence="1">
    <location>
        <begin position="21"/>
        <end position="245"/>
    </location>
</feature>
<dbReference type="GO" id="GO:0016787">
    <property type="term" value="F:hydrolase activity"/>
    <property type="evidence" value="ECO:0007669"/>
    <property type="project" value="UniProtKB-KW"/>
</dbReference>
<accession>A0A7Y7AZ94</accession>
<reference evidence="2 3" key="1">
    <citation type="submission" date="2020-04" db="EMBL/GenBank/DDBJ databases">
        <title>Draft Genome Sequence of Streptomyces morookaense DSM 40503, an 8-azaguanine-producing strain.</title>
        <authorList>
            <person name="Qi J."/>
            <person name="Gao J.-M."/>
        </authorList>
    </citation>
    <scope>NUCLEOTIDE SEQUENCE [LARGE SCALE GENOMIC DNA]</scope>
    <source>
        <strain evidence="2 3">DSM 40503</strain>
    </source>
</reference>
<dbReference type="Gene3D" id="3.40.50.1820">
    <property type="entry name" value="alpha/beta hydrolase"/>
    <property type="match status" value="1"/>
</dbReference>
<dbReference type="EMBL" id="JABBXF010000001">
    <property type="protein sequence ID" value="NVK76101.1"/>
    <property type="molecule type" value="Genomic_DNA"/>
</dbReference>
<dbReference type="Pfam" id="PF12697">
    <property type="entry name" value="Abhydrolase_6"/>
    <property type="match status" value="1"/>
</dbReference>
<keyword evidence="2" id="KW-0378">Hydrolase</keyword>
<dbReference type="InterPro" id="IPR029058">
    <property type="entry name" value="AB_hydrolase_fold"/>
</dbReference>
<dbReference type="SUPFAM" id="SSF53474">
    <property type="entry name" value="alpha/beta-Hydrolases"/>
    <property type="match status" value="1"/>
</dbReference>
<name>A0A7Y7AZ94_STRMO</name>
<sequence>MPGEPPAPVAGHLLPGSGPVLVAVHGAEGSWQEWRPLARKLREHHRVLALDLPWRAGNDYAWVRHGSAGAWLQRTLAALDEQPAALLGHSLGANAVLECIGAHRGTVPAVLFAPFFRASAGPVDRRLYEEFCAAFRYAVGDGMRVALGERAARLDPALFASMVDIALERVGQHGLRTLFGHFTRTAELDLAGDAPPALVLAGERDPALAGARALALASAMPRATVAHRAGYGHCFHVERAGPVAEDVVEFLRKAAG</sequence>
<dbReference type="RefSeq" id="WP_171077899.1">
    <property type="nucleotide sequence ID" value="NZ_BNBU01000007.1"/>
</dbReference>
<comment type="caution">
    <text evidence="2">The sequence shown here is derived from an EMBL/GenBank/DDBJ whole genome shotgun (WGS) entry which is preliminary data.</text>
</comment>
<organism evidence="2 3">
    <name type="scientific">Streptomyces morookaense</name>
    <name type="common">Streptoverticillium morookaense</name>
    <dbReference type="NCBI Taxonomy" id="1970"/>
    <lineage>
        <taxon>Bacteria</taxon>
        <taxon>Bacillati</taxon>
        <taxon>Actinomycetota</taxon>
        <taxon>Actinomycetes</taxon>
        <taxon>Kitasatosporales</taxon>
        <taxon>Streptomycetaceae</taxon>
        <taxon>Streptomyces</taxon>
    </lineage>
</organism>
<keyword evidence="3" id="KW-1185">Reference proteome</keyword>
<dbReference type="Proteomes" id="UP000587462">
    <property type="component" value="Unassembled WGS sequence"/>
</dbReference>
<gene>
    <name evidence="2" type="ORF">HG542_00335</name>
</gene>
<protein>
    <submittedName>
        <fullName evidence="2">Alpha/beta hydrolase</fullName>
    </submittedName>
</protein>